<evidence type="ECO:0000313" key="3">
    <source>
        <dbReference type="Proteomes" id="UP000324222"/>
    </source>
</evidence>
<accession>A0A5B7JEB7</accession>
<keyword evidence="3" id="KW-1185">Reference proteome</keyword>
<feature type="chain" id="PRO_5023101567" evidence="1">
    <location>
        <begin position="31"/>
        <end position="91"/>
    </location>
</feature>
<sequence>MDSRKLRCGAWRRLCLMGFSLLWLLAAMMSREKKDAPSRYGSPGEVLLQGITQPALGVGALIGTGSVGDRIEGGRGGKITWVEKGSLSYKV</sequence>
<keyword evidence="1" id="KW-0732">Signal</keyword>
<dbReference type="EMBL" id="VSRR010091339">
    <property type="protein sequence ID" value="MPC92456.1"/>
    <property type="molecule type" value="Genomic_DNA"/>
</dbReference>
<protein>
    <submittedName>
        <fullName evidence="2">Uncharacterized protein</fullName>
    </submittedName>
</protein>
<name>A0A5B7JEB7_PORTR</name>
<gene>
    <name evidence="2" type="ORF">E2C01_087546</name>
</gene>
<feature type="signal peptide" evidence="1">
    <location>
        <begin position="1"/>
        <end position="30"/>
    </location>
</feature>
<dbReference type="Proteomes" id="UP000324222">
    <property type="component" value="Unassembled WGS sequence"/>
</dbReference>
<evidence type="ECO:0000256" key="1">
    <source>
        <dbReference type="SAM" id="SignalP"/>
    </source>
</evidence>
<dbReference type="AlphaFoldDB" id="A0A5B7JEB7"/>
<organism evidence="2 3">
    <name type="scientific">Portunus trituberculatus</name>
    <name type="common">Swimming crab</name>
    <name type="synonym">Neptunus trituberculatus</name>
    <dbReference type="NCBI Taxonomy" id="210409"/>
    <lineage>
        <taxon>Eukaryota</taxon>
        <taxon>Metazoa</taxon>
        <taxon>Ecdysozoa</taxon>
        <taxon>Arthropoda</taxon>
        <taxon>Crustacea</taxon>
        <taxon>Multicrustacea</taxon>
        <taxon>Malacostraca</taxon>
        <taxon>Eumalacostraca</taxon>
        <taxon>Eucarida</taxon>
        <taxon>Decapoda</taxon>
        <taxon>Pleocyemata</taxon>
        <taxon>Brachyura</taxon>
        <taxon>Eubrachyura</taxon>
        <taxon>Portunoidea</taxon>
        <taxon>Portunidae</taxon>
        <taxon>Portuninae</taxon>
        <taxon>Portunus</taxon>
    </lineage>
</organism>
<reference evidence="2 3" key="1">
    <citation type="submission" date="2019-05" db="EMBL/GenBank/DDBJ databases">
        <title>Another draft genome of Portunus trituberculatus and its Hox gene families provides insights of decapod evolution.</title>
        <authorList>
            <person name="Jeong J.-H."/>
            <person name="Song I."/>
            <person name="Kim S."/>
            <person name="Choi T."/>
            <person name="Kim D."/>
            <person name="Ryu S."/>
            <person name="Kim W."/>
        </authorList>
    </citation>
    <scope>NUCLEOTIDE SEQUENCE [LARGE SCALE GENOMIC DNA]</scope>
    <source>
        <tissue evidence="2">Muscle</tissue>
    </source>
</reference>
<proteinExistence type="predicted"/>
<evidence type="ECO:0000313" key="2">
    <source>
        <dbReference type="EMBL" id="MPC92456.1"/>
    </source>
</evidence>
<comment type="caution">
    <text evidence="2">The sequence shown here is derived from an EMBL/GenBank/DDBJ whole genome shotgun (WGS) entry which is preliminary data.</text>
</comment>